<protein>
    <submittedName>
        <fullName evidence="5">Neur_chan_memb domain-containing protein</fullName>
    </submittedName>
</protein>
<organism evidence="5">
    <name type="scientific">Anisakis simplex</name>
    <name type="common">Herring worm</name>
    <dbReference type="NCBI Taxonomy" id="6269"/>
    <lineage>
        <taxon>Eukaryota</taxon>
        <taxon>Metazoa</taxon>
        <taxon>Ecdysozoa</taxon>
        <taxon>Nematoda</taxon>
        <taxon>Chromadorea</taxon>
        <taxon>Rhabditida</taxon>
        <taxon>Spirurina</taxon>
        <taxon>Ascaridomorpha</taxon>
        <taxon>Ascaridoidea</taxon>
        <taxon>Anisakidae</taxon>
        <taxon>Anisakis</taxon>
        <taxon>Anisakis simplex complex</taxon>
    </lineage>
</organism>
<dbReference type="WBParaSite" id="ASIM_0000159001-mRNA-1">
    <property type="protein sequence ID" value="ASIM_0000159001-mRNA-1"/>
    <property type="gene ID" value="ASIM_0000159001"/>
</dbReference>
<sequence length="145" mass="15708">MELSIQSSFLDIAAYGTFHVVDYSGRHSNLLVDLFVLMIGQLTPFFNNLPDTATLILLLSVIVTMLLSELVVFLVVSLHSRDSGSSSTSAKGHRLSTVLIAPPSDNDSSSNKIVKDCDKSPLDVPKFDVIVSDNASSNQLNVQKL</sequence>
<dbReference type="EMBL" id="UYRR01001577">
    <property type="protein sequence ID" value="VDK18793.1"/>
    <property type="molecule type" value="Genomic_DNA"/>
</dbReference>
<keyword evidence="2" id="KW-1133">Transmembrane helix</keyword>
<evidence type="ECO:0000313" key="5">
    <source>
        <dbReference type="WBParaSite" id="ASIM_0000159001-mRNA-1"/>
    </source>
</evidence>
<evidence type="ECO:0000313" key="4">
    <source>
        <dbReference type="Proteomes" id="UP000267096"/>
    </source>
</evidence>
<keyword evidence="2" id="KW-0472">Membrane</keyword>
<dbReference type="AlphaFoldDB" id="A0A0M3J235"/>
<keyword evidence="2" id="KW-0812">Transmembrane</keyword>
<keyword evidence="4" id="KW-1185">Reference proteome</keyword>
<evidence type="ECO:0000256" key="2">
    <source>
        <dbReference type="SAM" id="Phobius"/>
    </source>
</evidence>
<gene>
    <name evidence="3" type="ORF">ASIM_LOCUS1468</name>
</gene>
<evidence type="ECO:0000313" key="3">
    <source>
        <dbReference type="EMBL" id="VDK18793.1"/>
    </source>
</evidence>
<reference evidence="3 4" key="2">
    <citation type="submission" date="2018-11" db="EMBL/GenBank/DDBJ databases">
        <authorList>
            <consortium name="Pathogen Informatics"/>
        </authorList>
    </citation>
    <scope>NUCLEOTIDE SEQUENCE [LARGE SCALE GENOMIC DNA]</scope>
</reference>
<feature type="transmembrane region" description="Helical" evidence="2">
    <location>
        <begin position="53"/>
        <end position="76"/>
    </location>
</feature>
<dbReference type="Proteomes" id="UP000267096">
    <property type="component" value="Unassembled WGS sequence"/>
</dbReference>
<evidence type="ECO:0000256" key="1">
    <source>
        <dbReference type="SAM" id="MobiDB-lite"/>
    </source>
</evidence>
<proteinExistence type="predicted"/>
<reference evidence="5" key="1">
    <citation type="submission" date="2017-02" db="UniProtKB">
        <authorList>
            <consortium name="WormBaseParasite"/>
        </authorList>
    </citation>
    <scope>IDENTIFICATION</scope>
</reference>
<name>A0A0M3J235_ANISI</name>
<feature type="region of interest" description="Disordered" evidence="1">
    <location>
        <begin position="81"/>
        <end position="112"/>
    </location>
</feature>
<accession>A0A0M3J235</accession>